<dbReference type="InterPro" id="IPR027844">
    <property type="entry name" value="INTS15"/>
</dbReference>
<keyword evidence="2" id="KW-1185">Reference proteome</keyword>
<sequence length="362" mass="40883">MNHRMISDLPPGIATVGVPVAGVGVMQTLMWPEFPNNTKEAIQQIDQMYYSLKAQKRKWTPEGVIDIVNKLIFNLLSSRDLKNTRLTTVQKLGLAEIILSHLTSCRNDVDRQELFNTYFYTSNYYNGDVPLLILSSVTSLAMAFRNEYVLQCIGFWVMNAGLDNPAVLYLAGDVTKDLVTDENPEKYDDLPKKAPLFTAAMLIAIGKSFRNTAPPKRLITQITRWIESTPAVCFIPPLSAIFEMFKWVINSEDDESRLHYALISAIERGGKGAQLQVIPPVMTLIQDLRVKREKILAAGSSASLTSFHQIDIALDRLFQVIQMLIASECLDRNEIHPIFESTEEARLPLTPFYEIMKGIHMK</sequence>
<comment type="caution">
    <text evidence="1">The sequence shown here is derived from an EMBL/GenBank/DDBJ whole genome shotgun (WGS) entry which is preliminary data.</text>
</comment>
<dbReference type="EMBL" id="LNIX01000002">
    <property type="protein sequence ID" value="OXA59762.1"/>
    <property type="molecule type" value="Genomic_DNA"/>
</dbReference>
<evidence type="ECO:0000313" key="1">
    <source>
        <dbReference type="EMBL" id="OXA59762.1"/>
    </source>
</evidence>
<protein>
    <submittedName>
        <fullName evidence="1">Uncharacterized protein</fullName>
    </submittedName>
</protein>
<dbReference type="OMA" id="LPPFKLM"/>
<dbReference type="Proteomes" id="UP000198287">
    <property type="component" value="Unassembled WGS sequence"/>
</dbReference>
<dbReference type="Pfam" id="PF14964">
    <property type="entry name" value="INTS15"/>
    <property type="match status" value="1"/>
</dbReference>
<dbReference type="AlphaFoldDB" id="A0A226EQ65"/>
<evidence type="ECO:0000313" key="2">
    <source>
        <dbReference type="Proteomes" id="UP000198287"/>
    </source>
</evidence>
<dbReference type="STRING" id="158441.A0A226EQ65"/>
<reference evidence="1 2" key="1">
    <citation type="submission" date="2015-12" db="EMBL/GenBank/DDBJ databases">
        <title>The genome of Folsomia candida.</title>
        <authorList>
            <person name="Faddeeva A."/>
            <person name="Derks M.F."/>
            <person name="Anvar Y."/>
            <person name="Smit S."/>
            <person name="Van Straalen N."/>
            <person name="Roelofs D."/>
        </authorList>
    </citation>
    <scope>NUCLEOTIDE SEQUENCE [LARGE SCALE GENOMIC DNA]</scope>
    <source>
        <strain evidence="1 2">VU population</strain>
        <tissue evidence="1">Whole body</tissue>
    </source>
</reference>
<gene>
    <name evidence="1" type="ORF">Fcan01_04209</name>
</gene>
<organism evidence="1 2">
    <name type="scientific">Folsomia candida</name>
    <name type="common">Springtail</name>
    <dbReference type="NCBI Taxonomy" id="158441"/>
    <lineage>
        <taxon>Eukaryota</taxon>
        <taxon>Metazoa</taxon>
        <taxon>Ecdysozoa</taxon>
        <taxon>Arthropoda</taxon>
        <taxon>Hexapoda</taxon>
        <taxon>Collembola</taxon>
        <taxon>Entomobryomorpha</taxon>
        <taxon>Isotomoidea</taxon>
        <taxon>Isotomidae</taxon>
        <taxon>Proisotominae</taxon>
        <taxon>Folsomia</taxon>
    </lineage>
</organism>
<dbReference type="PANTHER" id="PTHR14540:SF2">
    <property type="entry name" value="INTEGRATOR COMPLEX SUBUNIT 15"/>
    <property type="match status" value="1"/>
</dbReference>
<proteinExistence type="predicted"/>
<dbReference type="PANTHER" id="PTHR14540">
    <property type="entry name" value="INTEGRATOR COMPLEX SUBUNIT 15"/>
    <property type="match status" value="1"/>
</dbReference>
<accession>A0A226EQ65</accession>
<name>A0A226EQ65_FOLCA</name>
<dbReference type="OrthoDB" id="5861309at2759"/>